<sequence length="454" mass="52748">MKISFNQLQQLLLAALFVASFTFVRKYLILVYPFIAFVILVIFKLSFSYRTVFFFFILVLITAFSSFYNGLWLTNNVLSLYIFLPSFLLILARPKTGNFYHLKLRSQFWRISSTILIIVNITALTTFIYTHYSHRYIAPITSDLLDDAFYGLYGKYGLGGHILSVFNIIYATRFFFVKKIKLAIVFLICSILGFYGLGLILAILSLLFTLRKKIFSRGSLKVVVVTFLFMAISVLVIRTVNRHNYNYIKNTLMSFVNNMDFDYQEEMEKANNFKTTRVPRKITFYKGVLLRIKETPSILVLGTSPGTYNSRAAFLLNGDLSRTKILKDNVKKRPPYHQTDVFPLFNTITTRVPWMGGTRNQPFSSVIAIFMEYGFILGILTMYILYRASMNIIDKHKNSDDYYPLQFILIYTFLLSFFVYYFELVEYALPIVLLLKMYQISNIDSTNIVPNATK</sequence>
<evidence type="ECO:0000256" key="1">
    <source>
        <dbReference type="SAM" id="Phobius"/>
    </source>
</evidence>
<keyword evidence="1" id="KW-1133">Transmembrane helix</keyword>
<name>A0A0N8H3M1_9FLAO</name>
<keyword evidence="1" id="KW-0472">Membrane</keyword>
<reference evidence="2 3" key="1">
    <citation type="submission" date="2015-09" db="EMBL/GenBank/DDBJ databases">
        <title>Genome sequence of the marine flavobacterium Croceitalea dokdonensis DOKDO 023 that contains proton- and sodium-pumping rhodopsins.</title>
        <authorList>
            <person name="Kwon S.-K."/>
            <person name="Lee H.K."/>
            <person name="Kwak M.-J."/>
            <person name="Kim J.F."/>
        </authorList>
    </citation>
    <scope>NUCLEOTIDE SEQUENCE [LARGE SCALE GENOMIC DNA]</scope>
    <source>
        <strain evidence="2 3">DOKDO 023</strain>
    </source>
</reference>
<organism evidence="2 3">
    <name type="scientific">Croceitalea dokdonensis DOKDO 023</name>
    <dbReference type="NCBI Taxonomy" id="1300341"/>
    <lineage>
        <taxon>Bacteria</taxon>
        <taxon>Pseudomonadati</taxon>
        <taxon>Bacteroidota</taxon>
        <taxon>Flavobacteriia</taxon>
        <taxon>Flavobacteriales</taxon>
        <taxon>Flavobacteriaceae</taxon>
        <taxon>Croceitalea</taxon>
    </lineage>
</organism>
<keyword evidence="3" id="KW-1185">Reference proteome</keyword>
<evidence type="ECO:0000313" key="3">
    <source>
        <dbReference type="Proteomes" id="UP000050280"/>
    </source>
</evidence>
<feature type="transmembrane region" description="Helical" evidence="1">
    <location>
        <begin position="406"/>
        <end position="435"/>
    </location>
</feature>
<evidence type="ECO:0000313" key="2">
    <source>
        <dbReference type="EMBL" id="KPM30956.1"/>
    </source>
</evidence>
<feature type="transmembrane region" description="Helical" evidence="1">
    <location>
        <begin position="149"/>
        <end position="170"/>
    </location>
</feature>
<feature type="transmembrane region" description="Helical" evidence="1">
    <location>
        <begin position="363"/>
        <end position="386"/>
    </location>
</feature>
<dbReference type="AlphaFoldDB" id="A0A0N8H3M1"/>
<accession>A0A0N8H3M1</accession>
<proteinExistence type="predicted"/>
<evidence type="ECO:0008006" key="4">
    <source>
        <dbReference type="Google" id="ProtNLM"/>
    </source>
</evidence>
<protein>
    <recommendedName>
        <fullName evidence="4">Oligosaccharide repeat unit polymerase Wzy</fullName>
    </recommendedName>
</protein>
<comment type="caution">
    <text evidence="2">The sequence shown here is derived from an EMBL/GenBank/DDBJ whole genome shotgun (WGS) entry which is preliminary data.</text>
</comment>
<dbReference type="STRING" id="1300341.I595_2935"/>
<dbReference type="EMBL" id="LDJX01000006">
    <property type="protein sequence ID" value="KPM30956.1"/>
    <property type="molecule type" value="Genomic_DNA"/>
</dbReference>
<feature type="transmembrane region" description="Helical" evidence="1">
    <location>
        <begin position="108"/>
        <end position="129"/>
    </location>
</feature>
<feature type="transmembrane region" description="Helical" evidence="1">
    <location>
        <begin position="182"/>
        <end position="208"/>
    </location>
</feature>
<feature type="transmembrane region" description="Helical" evidence="1">
    <location>
        <begin position="78"/>
        <end position="96"/>
    </location>
</feature>
<feature type="transmembrane region" description="Helical" evidence="1">
    <location>
        <begin position="220"/>
        <end position="240"/>
    </location>
</feature>
<keyword evidence="1" id="KW-0812">Transmembrane</keyword>
<gene>
    <name evidence="2" type="ORF">I595_2935</name>
</gene>
<feature type="transmembrane region" description="Helical" evidence="1">
    <location>
        <begin position="30"/>
        <end position="47"/>
    </location>
</feature>
<dbReference type="Proteomes" id="UP000050280">
    <property type="component" value="Unassembled WGS sequence"/>
</dbReference>